<dbReference type="RefSeq" id="WP_380538934.1">
    <property type="nucleotide sequence ID" value="NZ_JBHFAB010000018.1"/>
</dbReference>
<keyword evidence="3" id="KW-0645">Protease</keyword>
<feature type="compositionally biased region" description="Polar residues" evidence="1">
    <location>
        <begin position="76"/>
        <end position="87"/>
    </location>
</feature>
<keyword evidence="4" id="KW-1185">Reference proteome</keyword>
<dbReference type="InterPro" id="IPR043504">
    <property type="entry name" value="Peptidase_S1_PA_chymotrypsin"/>
</dbReference>
<feature type="compositionally biased region" description="Low complexity" evidence="1">
    <location>
        <begin position="57"/>
        <end position="75"/>
    </location>
</feature>
<proteinExistence type="predicted"/>
<dbReference type="SUPFAM" id="SSF50494">
    <property type="entry name" value="Trypsin-like serine proteases"/>
    <property type="match status" value="1"/>
</dbReference>
<dbReference type="InterPro" id="IPR009003">
    <property type="entry name" value="Peptidase_S1_PA"/>
</dbReference>
<dbReference type="GO" id="GO:0008233">
    <property type="term" value="F:peptidase activity"/>
    <property type="evidence" value="ECO:0007669"/>
    <property type="project" value="UniProtKB-KW"/>
</dbReference>
<evidence type="ECO:0000313" key="4">
    <source>
        <dbReference type="Proteomes" id="UP001592531"/>
    </source>
</evidence>
<feature type="domain" description="Peptidase S1" evidence="2">
    <location>
        <begin position="109"/>
        <end position="268"/>
    </location>
</feature>
<dbReference type="PROSITE" id="PS00134">
    <property type="entry name" value="TRYPSIN_HIS"/>
    <property type="match status" value="1"/>
</dbReference>
<feature type="region of interest" description="Disordered" evidence="1">
    <location>
        <begin position="57"/>
        <end position="100"/>
    </location>
</feature>
<name>A0ABV6W109_9ACTN</name>
<comment type="caution">
    <text evidence="3">The sequence shown here is derived from an EMBL/GenBank/DDBJ whole genome shotgun (WGS) entry which is preliminary data.</text>
</comment>
<reference evidence="3 4" key="1">
    <citation type="submission" date="2024-09" db="EMBL/GenBank/DDBJ databases">
        <authorList>
            <person name="Lee S.D."/>
        </authorList>
    </citation>
    <scope>NUCLEOTIDE SEQUENCE [LARGE SCALE GENOMIC DNA]</scope>
    <source>
        <strain evidence="3 4">N8-3</strain>
    </source>
</reference>
<dbReference type="InterPro" id="IPR018114">
    <property type="entry name" value="TRYPSIN_HIS"/>
</dbReference>
<gene>
    <name evidence="3" type="ORF">ACEZDE_23245</name>
</gene>
<evidence type="ECO:0000313" key="3">
    <source>
        <dbReference type="EMBL" id="MFC1419526.1"/>
    </source>
</evidence>
<dbReference type="GO" id="GO:0006508">
    <property type="term" value="P:proteolysis"/>
    <property type="evidence" value="ECO:0007669"/>
    <property type="project" value="UniProtKB-KW"/>
</dbReference>
<dbReference type="InterPro" id="IPR001254">
    <property type="entry name" value="Trypsin_dom"/>
</dbReference>
<keyword evidence="3" id="KW-0378">Hydrolase</keyword>
<dbReference type="EC" id="3.4.21.-" evidence="3"/>
<accession>A0ABV6W109</accession>
<dbReference type="Gene3D" id="2.40.10.10">
    <property type="entry name" value="Trypsin-like serine proteases"/>
    <property type="match status" value="2"/>
</dbReference>
<dbReference type="Pfam" id="PF00089">
    <property type="entry name" value="Trypsin"/>
    <property type="match status" value="1"/>
</dbReference>
<evidence type="ECO:0000259" key="2">
    <source>
        <dbReference type="Pfam" id="PF00089"/>
    </source>
</evidence>
<dbReference type="EMBL" id="JBHFAB010000018">
    <property type="protein sequence ID" value="MFC1419526.1"/>
    <property type="molecule type" value="Genomic_DNA"/>
</dbReference>
<protein>
    <submittedName>
        <fullName evidence="3">Serine protease</fullName>
        <ecNumber evidence="3">3.4.21.-</ecNumber>
    </submittedName>
</protein>
<dbReference type="Proteomes" id="UP001592531">
    <property type="component" value="Unassembled WGS sequence"/>
</dbReference>
<sequence>MSAARAARPGRTKRRAALGLVLGVLLGGGVFVNASGQAGAASDAAGATAAPATPAATAPAGTAAAGSAAPQQTTSLSPAMSSATATLAPQADAPPITGTGQSITLTAAQQPSQVGALFAGAISDGHHCTASVVDSPAGDVIVTAAHCLSSGASGHVFVPDYRDGTAPYGVWQISQVLEDSAWTSDQDPDSDVAFALVEPLNGQSLESVVGGYSLDTAASGNTTVQITGYPTSTDEPISCTGTSQTFSATQLTVYCTGYANGTSGSGWVENYDPATGTGSLIGVIGGYQTGGDTEDVSYAALFGTTVQTLYNQTVAAAAAG</sequence>
<evidence type="ECO:0000256" key="1">
    <source>
        <dbReference type="SAM" id="MobiDB-lite"/>
    </source>
</evidence>
<organism evidence="3 4">
    <name type="scientific">Streptacidiphilus cavernicola</name>
    <dbReference type="NCBI Taxonomy" id="3342716"/>
    <lineage>
        <taxon>Bacteria</taxon>
        <taxon>Bacillati</taxon>
        <taxon>Actinomycetota</taxon>
        <taxon>Actinomycetes</taxon>
        <taxon>Kitasatosporales</taxon>
        <taxon>Streptomycetaceae</taxon>
        <taxon>Streptacidiphilus</taxon>
    </lineage>
</organism>